<name>A0A0C2WAZ7_AMAMK</name>
<proteinExistence type="predicted"/>
<dbReference type="HOGENOM" id="CLU_1119921_0_0_1"/>
<evidence type="ECO:0000313" key="2">
    <source>
        <dbReference type="EMBL" id="KIL58432.1"/>
    </source>
</evidence>
<gene>
    <name evidence="2" type="ORF">M378DRAFT_15551</name>
</gene>
<dbReference type="EMBL" id="KN818338">
    <property type="protein sequence ID" value="KIL58432.1"/>
    <property type="molecule type" value="Genomic_DNA"/>
</dbReference>
<evidence type="ECO:0000256" key="1">
    <source>
        <dbReference type="SAM" id="MobiDB-lite"/>
    </source>
</evidence>
<organism evidence="2 3">
    <name type="scientific">Amanita muscaria (strain Koide BX008)</name>
    <dbReference type="NCBI Taxonomy" id="946122"/>
    <lineage>
        <taxon>Eukaryota</taxon>
        <taxon>Fungi</taxon>
        <taxon>Dikarya</taxon>
        <taxon>Basidiomycota</taxon>
        <taxon>Agaricomycotina</taxon>
        <taxon>Agaricomycetes</taxon>
        <taxon>Agaricomycetidae</taxon>
        <taxon>Agaricales</taxon>
        <taxon>Pluteineae</taxon>
        <taxon>Amanitaceae</taxon>
        <taxon>Amanita</taxon>
    </lineage>
</organism>
<keyword evidence="3" id="KW-1185">Reference proteome</keyword>
<protein>
    <submittedName>
        <fullName evidence="2">Uncharacterized protein</fullName>
    </submittedName>
</protein>
<feature type="compositionally biased region" description="Acidic residues" evidence="1">
    <location>
        <begin position="110"/>
        <end position="119"/>
    </location>
</feature>
<dbReference type="Proteomes" id="UP000054549">
    <property type="component" value="Unassembled WGS sequence"/>
</dbReference>
<accession>A0A0C2WAZ7</accession>
<sequence>MDDLDIQTAQLIIQLARDDLYQLDDNASSGNNQDVSDLELALAEQEREFMERWTGYGGTQIKQNAGGPSRQAGSGNGSNVGDSAVARSSTGLIRRAGSPQLRPVTPINPIDDDDDDYDDMYVNPYEPTSAASSSSNDPEPASRAAHEPAPAASRSSSSIDGDDDYDDMYVNPYEPTSAASSSSNDPEPASRAAHEPAPAAGRSSSIIGATTTSIASSALPNDDGPHPNSPGPTLEQLVEQGFALFYFF</sequence>
<feature type="compositionally biased region" description="Polar residues" evidence="1">
    <location>
        <begin position="71"/>
        <end position="91"/>
    </location>
</feature>
<feature type="compositionally biased region" description="Low complexity" evidence="1">
    <location>
        <begin position="138"/>
        <end position="158"/>
    </location>
</feature>
<feature type="compositionally biased region" description="Low complexity" evidence="1">
    <location>
        <begin position="186"/>
        <end position="218"/>
    </location>
</feature>
<dbReference type="AlphaFoldDB" id="A0A0C2WAZ7"/>
<evidence type="ECO:0000313" key="3">
    <source>
        <dbReference type="Proteomes" id="UP000054549"/>
    </source>
</evidence>
<dbReference type="InParanoid" id="A0A0C2WAZ7"/>
<feature type="region of interest" description="Disordered" evidence="1">
    <location>
        <begin position="54"/>
        <end position="234"/>
    </location>
</feature>
<reference evidence="2 3" key="1">
    <citation type="submission" date="2014-04" db="EMBL/GenBank/DDBJ databases">
        <title>Evolutionary Origins and Diversification of the Mycorrhizal Mutualists.</title>
        <authorList>
            <consortium name="DOE Joint Genome Institute"/>
            <consortium name="Mycorrhizal Genomics Consortium"/>
            <person name="Kohler A."/>
            <person name="Kuo A."/>
            <person name="Nagy L.G."/>
            <person name="Floudas D."/>
            <person name="Copeland A."/>
            <person name="Barry K.W."/>
            <person name="Cichocki N."/>
            <person name="Veneault-Fourrey C."/>
            <person name="LaButti K."/>
            <person name="Lindquist E.A."/>
            <person name="Lipzen A."/>
            <person name="Lundell T."/>
            <person name="Morin E."/>
            <person name="Murat C."/>
            <person name="Riley R."/>
            <person name="Ohm R."/>
            <person name="Sun H."/>
            <person name="Tunlid A."/>
            <person name="Henrissat B."/>
            <person name="Grigoriev I.V."/>
            <person name="Hibbett D.S."/>
            <person name="Martin F."/>
        </authorList>
    </citation>
    <scope>NUCLEOTIDE SEQUENCE [LARGE SCALE GENOMIC DNA]</scope>
    <source>
        <strain evidence="2 3">Koide BX008</strain>
    </source>
</reference>